<dbReference type="CDD" id="cd01454">
    <property type="entry name" value="vWA_norD_type"/>
    <property type="match status" value="1"/>
</dbReference>
<dbReference type="SMART" id="SM00327">
    <property type="entry name" value="VWA"/>
    <property type="match status" value="1"/>
</dbReference>
<evidence type="ECO:0000313" key="2">
    <source>
        <dbReference type="EMBL" id="MFC0081525.1"/>
    </source>
</evidence>
<name>A0ABV6C1G6_9ACTN</name>
<dbReference type="PANTHER" id="PTHR41248">
    <property type="entry name" value="NORD PROTEIN"/>
    <property type="match status" value="1"/>
</dbReference>
<dbReference type="InterPro" id="IPR002035">
    <property type="entry name" value="VWF_A"/>
</dbReference>
<gene>
    <name evidence="2" type="ORF">ACFFRE_05105</name>
</gene>
<reference evidence="2 3" key="1">
    <citation type="submission" date="2024-09" db="EMBL/GenBank/DDBJ databases">
        <authorList>
            <person name="Sun Q."/>
            <person name="Mori K."/>
        </authorList>
    </citation>
    <scope>NUCLEOTIDE SEQUENCE [LARGE SCALE GENOMIC DNA]</scope>
    <source>
        <strain evidence="2 3">JCM 15389</strain>
    </source>
</reference>
<dbReference type="InterPro" id="IPR051928">
    <property type="entry name" value="NorD/CobT"/>
</dbReference>
<accession>A0ABV6C1G6</accession>
<organism evidence="2 3">
    <name type="scientific">Aciditerrimonas ferrireducens</name>
    <dbReference type="NCBI Taxonomy" id="667306"/>
    <lineage>
        <taxon>Bacteria</taxon>
        <taxon>Bacillati</taxon>
        <taxon>Actinomycetota</taxon>
        <taxon>Acidimicrobiia</taxon>
        <taxon>Acidimicrobiales</taxon>
        <taxon>Acidimicrobiaceae</taxon>
        <taxon>Aciditerrimonas</taxon>
    </lineage>
</organism>
<dbReference type="EMBL" id="JBHLYQ010000035">
    <property type="protein sequence ID" value="MFC0081525.1"/>
    <property type="molecule type" value="Genomic_DNA"/>
</dbReference>
<sequence length="777" mass="87552">MSVELEDHPEVLAELGPELEEVLRSSWAEATRVMSPRALDTYLRGALDLKLLERGSDLVASYLQSAPAVVREVGEDALGQLLSTAITMYSKTSASVIALVLSTSPVAAARLGDPELFEDYLRLLHTLVAQAPRGLRPMLEKLDVLLSNLTLGGLRRWATWGVQAHGNDFDAQEAYFGLESADARAMFQRERRGTLFVDVQRRLRAYLRALWGQDFFLRPTSGDPERDERPRPYIAGFVVHLPDAYDEHVVGERTVGGMDLYRAAGCHAAAHLLFGDRGLRPEGLSALQREVIGVVEDARVEQLAIDRFPGLGVLWRRLHDATPQDAMSVGDFLGRIARALVDPDYEDDARVVEVARKLFAEACAELGSSTLSWEIGLELTQGLAELGVEFRPGLDHVRAPYRDDNRHLWEEFDPAAFFELAPWVQKQVRRTVSLMEFVNELDVETAGDDAQEVWVLPTELFPYEDEGVSFNQLEGRAQPAEVFRYPEWDYQMQLYRPAWCSVLETRPAAGDPSEVERILEKHRPLVARLRRIVEAMQPVGVQRLRKQEEGDDFDLNALVFAMTELRLRREPDPRVMQRTLRRERDLAVLVLVDVSESTNGPVEGSDLRVIDLAREATVLLADALDRLGDPFAIHGFHSNGRHDVEYFRYKDFDVAYGERVKASLAGMTGQLSTRMGAAIRHATSLLRRQPNERKLLFVVTDGEPADNDVRDPQYLRVDAKKAVEEATTAGIQPYCISLDPRSDEWVSRIFGVRNAAIVDRVERLPERLPLLYMGLTR</sequence>
<dbReference type="PANTHER" id="PTHR41248:SF1">
    <property type="entry name" value="NORD PROTEIN"/>
    <property type="match status" value="1"/>
</dbReference>
<evidence type="ECO:0000259" key="1">
    <source>
        <dbReference type="PROSITE" id="PS50234"/>
    </source>
</evidence>
<dbReference type="Pfam" id="PF00092">
    <property type="entry name" value="VWA"/>
    <property type="match status" value="1"/>
</dbReference>
<evidence type="ECO:0000313" key="3">
    <source>
        <dbReference type="Proteomes" id="UP001589788"/>
    </source>
</evidence>
<dbReference type="SUPFAM" id="SSF53300">
    <property type="entry name" value="vWA-like"/>
    <property type="match status" value="1"/>
</dbReference>
<keyword evidence="3" id="KW-1185">Reference proteome</keyword>
<comment type="caution">
    <text evidence="2">The sequence shown here is derived from an EMBL/GenBank/DDBJ whole genome shotgun (WGS) entry which is preliminary data.</text>
</comment>
<dbReference type="InterPro" id="IPR036465">
    <property type="entry name" value="vWFA_dom_sf"/>
</dbReference>
<protein>
    <submittedName>
        <fullName evidence="2">Nitric oxide reductase activation protein NorD</fullName>
    </submittedName>
</protein>
<proteinExistence type="predicted"/>
<dbReference type="RefSeq" id="WP_377788790.1">
    <property type="nucleotide sequence ID" value="NZ_JBHLYQ010000035.1"/>
</dbReference>
<dbReference type="Gene3D" id="3.40.50.410">
    <property type="entry name" value="von Willebrand factor, type A domain"/>
    <property type="match status" value="1"/>
</dbReference>
<feature type="domain" description="VWFA" evidence="1">
    <location>
        <begin position="587"/>
        <end position="749"/>
    </location>
</feature>
<dbReference type="PROSITE" id="PS50234">
    <property type="entry name" value="VWFA"/>
    <property type="match status" value="1"/>
</dbReference>
<dbReference type="Proteomes" id="UP001589788">
    <property type="component" value="Unassembled WGS sequence"/>
</dbReference>